<dbReference type="InterPro" id="IPR011639">
    <property type="entry name" value="MethylTrfase_TaqI-like_dom"/>
</dbReference>
<keyword evidence="5" id="KW-0949">S-adenosyl-L-methionine</keyword>
<sequence>MRRRPVAISGRADEAATFKKHRCRKKSQLGQFFTPATTAAFMASLFPPGKGHCRLLDAGAGIGSLSAAFLDRWRSGGLGFSRIELDAFELDRTLIPHLSRTLTKYGCDGDLVVNIREEDFIHAATDSLRGSLFSPVLESYTHAILNPPYKKTHNDSAHRLALRKAGIETANLYSAFVALSVALTAPRGQIVAIIPRSFCNGPYYRPFRRFVLERTAIRHIHLFESRNKAFKDDDVLQENLIVRLERNGIQGPVAVSISTDDTFADLTTHEHPFERILLPDDLERFIRIPTSPEEDAIERSPAIRHTLADLGIRVSTGPVVDFRVKAHLRKTPEPGTVPLLYPAHFVGRSTMWPIENLKKPNAIEHNGETERWLYPNGFYCVARRFSSKEEKRRIIASVVDPSAFGNVPALGFENHLNVFHEDKHGLPEALARGLAVFLNTTAVDEHFRRFNGHTQVNATDLRLMRYPSRAALTRLGRWAREQEHLTQTMIDAELATLIA</sequence>
<keyword evidence="6" id="KW-0680">Restriction system</keyword>
<protein>
    <recommendedName>
        <fullName evidence="2">site-specific DNA-methyltransferase (adenine-specific)</fullName>
        <ecNumber evidence="2">2.1.1.72</ecNumber>
    </recommendedName>
</protein>
<dbReference type="STRING" id="765912.Thimo_0422"/>
<dbReference type="HOGENOM" id="CLU_025185_0_0_6"/>
<dbReference type="PATRIC" id="fig|765912.4.peg.408"/>
<dbReference type="GO" id="GO:0009007">
    <property type="term" value="F:site-specific DNA-methyltransferase (adenine-specific) activity"/>
    <property type="evidence" value="ECO:0007669"/>
    <property type="project" value="UniProtKB-EC"/>
</dbReference>
<dbReference type="eggNOG" id="COG0827">
    <property type="taxonomic scope" value="Bacteria"/>
</dbReference>
<name>L0GR99_9GAMM</name>
<evidence type="ECO:0000313" key="10">
    <source>
        <dbReference type="Proteomes" id="UP000010816"/>
    </source>
</evidence>
<comment type="similarity">
    <text evidence="1">Belongs to the N(4)/N(6)-methyltransferase family.</text>
</comment>
<dbReference type="Proteomes" id="UP000010816">
    <property type="component" value="Chromosome"/>
</dbReference>
<comment type="catalytic activity">
    <reaction evidence="7">
        <text>a 2'-deoxyadenosine in DNA + S-adenosyl-L-methionine = an N(6)-methyl-2'-deoxyadenosine in DNA + S-adenosyl-L-homocysteine + H(+)</text>
        <dbReference type="Rhea" id="RHEA:15197"/>
        <dbReference type="Rhea" id="RHEA-COMP:12418"/>
        <dbReference type="Rhea" id="RHEA-COMP:12419"/>
        <dbReference type="ChEBI" id="CHEBI:15378"/>
        <dbReference type="ChEBI" id="CHEBI:57856"/>
        <dbReference type="ChEBI" id="CHEBI:59789"/>
        <dbReference type="ChEBI" id="CHEBI:90615"/>
        <dbReference type="ChEBI" id="CHEBI:90616"/>
        <dbReference type="EC" id="2.1.1.72"/>
    </reaction>
</comment>
<dbReference type="InterPro" id="IPR050953">
    <property type="entry name" value="N4_N6_ade-DNA_methylase"/>
</dbReference>
<dbReference type="GO" id="GO:0009307">
    <property type="term" value="P:DNA restriction-modification system"/>
    <property type="evidence" value="ECO:0007669"/>
    <property type="project" value="UniProtKB-KW"/>
</dbReference>
<accession>L0GR99</accession>
<proteinExistence type="inferred from homology"/>
<evidence type="ECO:0000256" key="4">
    <source>
        <dbReference type="ARBA" id="ARBA00022679"/>
    </source>
</evidence>
<evidence type="ECO:0000256" key="2">
    <source>
        <dbReference type="ARBA" id="ARBA00011900"/>
    </source>
</evidence>
<keyword evidence="3 9" id="KW-0489">Methyltransferase</keyword>
<dbReference type="EC" id="2.1.1.72" evidence="2"/>
<evidence type="ECO:0000256" key="6">
    <source>
        <dbReference type="ARBA" id="ARBA00022747"/>
    </source>
</evidence>
<keyword evidence="10" id="KW-1185">Reference proteome</keyword>
<reference evidence="9 10" key="1">
    <citation type="submission" date="2011-09" db="EMBL/GenBank/DDBJ databases">
        <title>Complete sequence of chromosome of Thioflavicoccus mobilis 8321.</title>
        <authorList>
            <consortium name="US DOE Joint Genome Institute"/>
            <person name="Lucas S."/>
            <person name="Han J."/>
            <person name="Lapidus A."/>
            <person name="Cheng J.-F."/>
            <person name="Goodwin L."/>
            <person name="Pitluck S."/>
            <person name="Peters L."/>
            <person name="Ovchinnikova G."/>
            <person name="Lu M."/>
            <person name="Detter J.C."/>
            <person name="Han C."/>
            <person name="Tapia R."/>
            <person name="Land M."/>
            <person name="Hauser L."/>
            <person name="Kyrpides N."/>
            <person name="Ivanova N."/>
            <person name="Pagani I."/>
            <person name="Vogl K."/>
            <person name="Liu Z."/>
            <person name="Imhoff J."/>
            <person name="Thiel V."/>
            <person name="Frigaard N.-U."/>
            <person name="Bryant D."/>
            <person name="Woyke T."/>
        </authorList>
    </citation>
    <scope>NUCLEOTIDE SEQUENCE [LARGE SCALE GENOMIC DNA]</scope>
    <source>
        <strain evidence="9 10">8321</strain>
    </source>
</reference>
<dbReference type="GO" id="GO:0032259">
    <property type="term" value="P:methylation"/>
    <property type="evidence" value="ECO:0007669"/>
    <property type="project" value="UniProtKB-KW"/>
</dbReference>
<dbReference type="KEGG" id="tmb:Thimo_0422"/>
<dbReference type="AlphaFoldDB" id="L0GR99"/>
<feature type="domain" description="Type II methyltransferase M.TaqI-like" evidence="8">
    <location>
        <begin position="144"/>
        <end position="230"/>
    </location>
</feature>
<evidence type="ECO:0000259" key="8">
    <source>
        <dbReference type="Pfam" id="PF07669"/>
    </source>
</evidence>
<dbReference type="PANTHER" id="PTHR33841:SF5">
    <property type="entry name" value="DNA METHYLASE (MODIFICATION METHYLASE) (METHYLTRANSFERASE)-RELATED"/>
    <property type="match status" value="1"/>
</dbReference>
<evidence type="ECO:0000256" key="3">
    <source>
        <dbReference type="ARBA" id="ARBA00022603"/>
    </source>
</evidence>
<dbReference type="EMBL" id="CP003051">
    <property type="protein sequence ID" value="AGA89283.1"/>
    <property type="molecule type" value="Genomic_DNA"/>
</dbReference>
<keyword evidence="4 9" id="KW-0808">Transferase</keyword>
<gene>
    <name evidence="9" type="ORF">Thimo_0422</name>
</gene>
<evidence type="ECO:0000256" key="1">
    <source>
        <dbReference type="ARBA" id="ARBA00006594"/>
    </source>
</evidence>
<dbReference type="Pfam" id="PF07669">
    <property type="entry name" value="Eco57I"/>
    <property type="match status" value="1"/>
</dbReference>
<evidence type="ECO:0000313" key="9">
    <source>
        <dbReference type="EMBL" id="AGA89283.1"/>
    </source>
</evidence>
<dbReference type="PANTHER" id="PTHR33841">
    <property type="entry name" value="DNA METHYLTRANSFERASE YEEA-RELATED"/>
    <property type="match status" value="1"/>
</dbReference>
<dbReference type="Gene3D" id="3.40.50.150">
    <property type="entry name" value="Vaccinia Virus protein VP39"/>
    <property type="match status" value="1"/>
</dbReference>
<evidence type="ECO:0000256" key="7">
    <source>
        <dbReference type="ARBA" id="ARBA00047942"/>
    </source>
</evidence>
<evidence type="ECO:0000256" key="5">
    <source>
        <dbReference type="ARBA" id="ARBA00022691"/>
    </source>
</evidence>
<dbReference type="InterPro" id="IPR029063">
    <property type="entry name" value="SAM-dependent_MTases_sf"/>
</dbReference>
<organism evidence="9 10">
    <name type="scientific">Thioflavicoccus mobilis 8321</name>
    <dbReference type="NCBI Taxonomy" id="765912"/>
    <lineage>
        <taxon>Bacteria</taxon>
        <taxon>Pseudomonadati</taxon>
        <taxon>Pseudomonadota</taxon>
        <taxon>Gammaproteobacteria</taxon>
        <taxon>Chromatiales</taxon>
        <taxon>Chromatiaceae</taxon>
        <taxon>Thioflavicoccus</taxon>
    </lineage>
</organism>
<dbReference type="PRINTS" id="PR00507">
    <property type="entry name" value="N12N6MTFRASE"/>
</dbReference>
<dbReference type="SUPFAM" id="SSF53335">
    <property type="entry name" value="S-adenosyl-L-methionine-dependent methyltransferases"/>
    <property type="match status" value="1"/>
</dbReference>